<evidence type="ECO:0000313" key="2">
    <source>
        <dbReference type="EMBL" id="TQM78695.1"/>
    </source>
</evidence>
<keyword evidence="1" id="KW-0472">Membrane</keyword>
<feature type="transmembrane region" description="Helical" evidence="1">
    <location>
        <begin position="101"/>
        <end position="122"/>
    </location>
</feature>
<feature type="transmembrane region" description="Helical" evidence="1">
    <location>
        <begin position="202"/>
        <end position="223"/>
    </location>
</feature>
<dbReference type="EMBL" id="VFPP01000001">
    <property type="protein sequence ID" value="TQM78695.1"/>
    <property type="molecule type" value="Genomic_DNA"/>
</dbReference>
<evidence type="ECO:0000313" key="3">
    <source>
        <dbReference type="Proteomes" id="UP000316628"/>
    </source>
</evidence>
<reference evidence="2 3" key="1">
    <citation type="submission" date="2019-06" db="EMBL/GenBank/DDBJ databases">
        <title>Sequencing the genomes of 1000 actinobacteria strains.</title>
        <authorList>
            <person name="Klenk H.-P."/>
        </authorList>
    </citation>
    <scope>NUCLEOTIDE SEQUENCE [LARGE SCALE GENOMIC DNA]</scope>
    <source>
        <strain evidence="2 3">DSM 45456</strain>
    </source>
</reference>
<feature type="transmembrane region" description="Helical" evidence="1">
    <location>
        <begin position="318"/>
        <end position="344"/>
    </location>
</feature>
<comment type="caution">
    <text evidence="2">The sequence shown here is derived from an EMBL/GenBank/DDBJ whole genome shotgun (WGS) entry which is preliminary data.</text>
</comment>
<proteinExistence type="predicted"/>
<dbReference type="AlphaFoldDB" id="A0A543J788"/>
<feature type="transmembrane region" description="Helical" evidence="1">
    <location>
        <begin position="235"/>
        <end position="253"/>
    </location>
</feature>
<feature type="transmembrane region" description="Helical" evidence="1">
    <location>
        <begin position="134"/>
        <end position="157"/>
    </location>
</feature>
<gene>
    <name evidence="2" type="ORF">FHX81_0971</name>
</gene>
<accession>A0A543J788</accession>
<sequence length="397" mass="43572">MGGTPVLFHDLSFVPEGEDVVVGRLDTGAYAVLPADGAALLRRMTEGHSPEAAARWYEAEFGEAVDVDDFLEAVRELGFVREGGDAVVTGPVRFGWLGRAVFSPAAWLLYAAVTAAWLVVGAEHADVVPDPGQFFFTGSTLVVQLVITFGQLPLIFLHEGYHTLAGRRLGLPSRLGMSNRYLYVVFETSMNGLFSVPAAKRYLPFLSGMAIDVVVLAALGLLAHVTRAASGGLSWFGAMCVALGFTVVMRLVWQFQLYLRTDLYYVFATALRCHDLHDASVALLRNRLWRLLGRPDRLVDEDRWTGHDRRAGRWYGPFVVLGVAVMLALTVFGSLPIVLTYAEIIGRNLTAGHYDLYFWDAVVSLAINVGQLVLVAHLARRKRRTASPAPIPEGERV</sequence>
<dbReference type="RefSeq" id="WP_141975416.1">
    <property type="nucleotide sequence ID" value="NZ_VFPP01000001.1"/>
</dbReference>
<organism evidence="2 3">
    <name type="scientific">Saccharothrix saharensis</name>
    <dbReference type="NCBI Taxonomy" id="571190"/>
    <lineage>
        <taxon>Bacteria</taxon>
        <taxon>Bacillati</taxon>
        <taxon>Actinomycetota</taxon>
        <taxon>Actinomycetes</taxon>
        <taxon>Pseudonocardiales</taxon>
        <taxon>Pseudonocardiaceae</taxon>
        <taxon>Saccharothrix</taxon>
    </lineage>
</organism>
<dbReference type="OrthoDB" id="4515621at2"/>
<evidence type="ECO:0008006" key="4">
    <source>
        <dbReference type="Google" id="ProtNLM"/>
    </source>
</evidence>
<evidence type="ECO:0000256" key="1">
    <source>
        <dbReference type="SAM" id="Phobius"/>
    </source>
</evidence>
<feature type="transmembrane region" description="Helical" evidence="1">
    <location>
        <begin position="356"/>
        <end position="379"/>
    </location>
</feature>
<protein>
    <recommendedName>
        <fullName evidence="4">Peptide zinc metalloprotease protein</fullName>
    </recommendedName>
</protein>
<dbReference type="Proteomes" id="UP000316628">
    <property type="component" value="Unassembled WGS sequence"/>
</dbReference>
<name>A0A543J788_9PSEU</name>
<keyword evidence="3" id="KW-1185">Reference proteome</keyword>
<keyword evidence="1" id="KW-1133">Transmembrane helix</keyword>
<keyword evidence="1" id="KW-0812">Transmembrane</keyword>